<gene>
    <name evidence="1" type="ORF">GXW78_16995</name>
</gene>
<organism evidence="1 2">
    <name type="scientific">Neoroseomonas terrae</name>
    <dbReference type="NCBI Taxonomy" id="424799"/>
    <lineage>
        <taxon>Bacteria</taxon>
        <taxon>Pseudomonadati</taxon>
        <taxon>Pseudomonadota</taxon>
        <taxon>Alphaproteobacteria</taxon>
        <taxon>Acetobacterales</taxon>
        <taxon>Acetobacteraceae</taxon>
        <taxon>Neoroseomonas</taxon>
    </lineage>
</organism>
<keyword evidence="2" id="KW-1185">Reference proteome</keyword>
<name>A0ABS5EK20_9PROT</name>
<evidence type="ECO:0000313" key="2">
    <source>
        <dbReference type="Proteomes" id="UP000698752"/>
    </source>
</evidence>
<sequence length="56" mass="5991">MKKPTKAQATAQMQAHRQLIATATKVVAEIDRLALVCDGVEDLRRAITDAEAVTAA</sequence>
<evidence type="ECO:0000313" key="1">
    <source>
        <dbReference type="EMBL" id="MBR0651373.1"/>
    </source>
</evidence>
<proteinExistence type="predicted"/>
<protein>
    <submittedName>
        <fullName evidence="1">Uncharacterized protein</fullName>
    </submittedName>
</protein>
<dbReference type="Proteomes" id="UP000698752">
    <property type="component" value="Unassembled WGS sequence"/>
</dbReference>
<comment type="caution">
    <text evidence="1">The sequence shown here is derived from an EMBL/GenBank/DDBJ whole genome shotgun (WGS) entry which is preliminary data.</text>
</comment>
<dbReference type="EMBL" id="JAAEDI010000018">
    <property type="protein sequence ID" value="MBR0651373.1"/>
    <property type="molecule type" value="Genomic_DNA"/>
</dbReference>
<accession>A0ABS5EK20</accession>
<dbReference type="RefSeq" id="WP_211870042.1">
    <property type="nucleotide sequence ID" value="NZ_JAAEDI010000018.1"/>
</dbReference>
<reference evidence="2" key="1">
    <citation type="journal article" date="2021" name="Syst. Appl. Microbiol.">
        <title>Roseomonas hellenica sp. nov., isolated from roots of wild-growing Alkanna tinctoria.</title>
        <authorList>
            <person name="Rat A."/>
            <person name="Naranjo H.D."/>
            <person name="Lebbe L."/>
            <person name="Cnockaert M."/>
            <person name="Krigas N."/>
            <person name="Grigoriadou K."/>
            <person name="Maloupa E."/>
            <person name="Willems A."/>
        </authorList>
    </citation>
    <scope>NUCLEOTIDE SEQUENCE [LARGE SCALE GENOMIC DNA]</scope>
    <source>
        <strain evidence="2">LMG 31159</strain>
    </source>
</reference>